<name>A0AA88X0B9_9ASTE</name>
<protein>
    <submittedName>
        <fullName evidence="1">Uncharacterized protein</fullName>
    </submittedName>
</protein>
<dbReference type="AlphaFoldDB" id="A0AA88X0B9"/>
<dbReference type="EMBL" id="JAVXUP010000119">
    <property type="protein sequence ID" value="KAK3037572.1"/>
    <property type="molecule type" value="Genomic_DNA"/>
</dbReference>
<gene>
    <name evidence="1" type="ORF">RJ639_030755</name>
</gene>
<evidence type="ECO:0000313" key="1">
    <source>
        <dbReference type="EMBL" id="KAK3037572.1"/>
    </source>
</evidence>
<dbReference type="PANTHER" id="PTHR47125:SF2">
    <property type="entry name" value="ADENINE NUCLEOTIDE ALPHA HYDROLASES-LIKE SUPERFAMILY PROTEIN"/>
    <property type="match status" value="1"/>
</dbReference>
<accession>A0AA88X0B9</accession>
<organism evidence="1 2">
    <name type="scientific">Escallonia herrerae</name>
    <dbReference type="NCBI Taxonomy" id="1293975"/>
    <lineage>
        <taxon>Eukaryota</taxon>
        <taxon>Viridiplantae</taxon>
        <taxon>Streptophyta</taxon>
        <taxon>Embryophyta</taxon>
        <taxon>Tracheophyta</taxon>
        <taxon>Spermatophyta</taxon>
        <taxon>Magnoliopsida</taxon>
        <taxon>eudicotyledons</taxon>
        <taxon>Gunneridae</taxon>
        <taxon>Pentapetalae</taxon>
        <taxon>asterids</taxon>
        <taxon>campanulids</taxon>
        <taxon>Escalloniales</taxon>
        <taxon>Escalloniaceae</taxon>
        <taxon>Escallonia</taxon>
    </lineage>
</organism>
<evidence type="ECO:0000313" key="2">
    <source>
        <dbReference type="Proteomes" id="UP001188597"/>
    </source>
</evidence>
<dbReference type="Proteomes" id="UP001188597">
    <property type="component" value="Unassembled WGS sequence"/>
</dbReference>
<proteinExistence type="predicted"/>
<reference evidence="1" key="1">
    <citation type="submission" date="2022-12" db="EMBL/GenBank/DDBJ databases">
        <title>Draft genome assemblies for two species of Escallonia (Escalloniales).</title>
        <authorList>
            <person name="Chanderbali A."/>
            <person name="Dervinis C."/>
            <person name="Anghel I."/>
            <person name="Soltis D."/>
            <person name="Soltis P."/>
            <person name="Zapata F."/>
        </authorList>
    </citation>
    <scope>NUCLEOTIDE SEQUENCE</scope>
    <source>
        <strain evidence="1">UCBG64.0493</strain>
        <tissue evidence="1">Leaf</tissue>
    </source>
</reference>
<comment type="caution">
    <text evidence="1">The sequence shown here is derived from an EMBL/GenBank/DDBJ whole genome shotgun (WGS) entry which is preliminary data.</text>
</comment>
<keyword evidence="2" id="KW-1185">Reference proteome</keyword>
<sequence length="117" mass="12973">GSGSTSDTRTNTSHHVSQLKKLKVSILVRFQKKPSPFLNWWVELTFLCGASRTEKFVQQCINSEECVTIRFIKGYSAKEAALTDILKRQKHGSGPRGAKQLSRPVTVVIVMASPDIA</sequence>
<feature type="non-terminal residue" evidence="1">
    <location>
        <position position="117"/>
    </location>
</feature>
<dbReference type="PANTHER" id="PTHR47125">
    <property type="entry name" value="ADENINE NUCLEOTIDE ALPHA HYDROLASES-LIKE SUPERFAMILY PROTEIN"/>
    <property type="match status" value="1"/>
</dbReference>